<dbReference type="EMBL" id="JAHQIW010002101">
    <property type="protein sequence ID" value="KAJ1354501.1"/>
    <property type="molecule type" value="Genomic_DNA"/>
</dbReference>
<name>A0AAD5MS42_PARTN</name>
<evidence type="ECO:0000313" key="1">
    <source>
        <dbReference type="EMBL" id="KAJ1354501.1"/>
    </source>
</evidence>
<proteinExistence type="predicted"/>
<protein>
    <submittedName>
        <fullName evidence="1">Uncharacterized protein</fullName>
    </submittedName>
</protein>
<evidence type="ECO:0000313" key="2">
    <source>
        <dbReference type="Proteomes" id="UP001196413"/>
    </source>
</evidence>
<accession>A0AAD5MS42</accession>
<gene>
    <name evidence="1" type="ORF">KIN20_011472</name>
</gene>
<comment type="caution">
    <text evidence="1">The sequence shown here is derived from an EMBL/GenBank/DDBJ whole genome shotgun (WGS) entry which is preliminary data.</text>
</comment>
<organism evidence="1 2">
    <name type="scientific">Parelaphostrongylus tenuis</name>
    <name type="common">Meningeal worm</name>
    <dbReference type="NCBI Taxonomy" id="148309"/>
    <lineage>
        <taxon>Eukaryota</taxon>
        <taxon>Metazoa</taxon>
        <taxon>Ecdysozoa</taxon>
        <taxon>Nematoda</taxon>
        <taxon>Chromadorea</taxon>
        <taxon>Rhabditida</taxon>
        <taxon>Rhabditina</taxon>
        <taxon>Rhabditomorpha</taxon>
        <taxon>Strongyloidea</taxon>
        <taxon>Metastrongylidae</taxon>
        <taxon>Parelaphostrongylus</taxon>
    </lineage>
</organism>
<sequence length="50" mass="5632">MKTDCFGKTKFGMTVMSRIMMTDFDTVLDGDIVVVRDRKPTTIENNGNDS</sequence>
<keyword evidence="2" id="KW-1185">Reference proteome</keyword>
<dbReference type="AlphaFoldDB" id="A0AAD5MS42"/>
<dbReference type="Proteomes" id="UP001196413">
    <property type="component" value="Unassembled WGS sequence"/>
</dbReference>
<reference evidence="1" key="1">
    <citation type="submission" date="2021-06" db="EMBL/GenBank/DDBJ databases">
        <title>Parelaphostrongylus tenuis whole genome reference sequence.</title>
        <authorList>
            <person name="Garwood T.J."/>
            <person name="Larsen P.A."/>
            <person name="Fountain-Jones N.M."/>
            <person name="Garbe J.R."/>
            <person name="Macchietto M.G."/>
            <person name="Kania S.A."/>
            <person name="Gerhold R.W."/>
            <person name="Richards J.E."/>
            <person name="Wolf T.M."/>
        </authorList>
    </citation>
    <scope>NUCLEOTIDE SEQUENCE</scope>
    <source>
        <strain evidence="1">MNPRO001-30</strain>
        <tissue evidence="1">Meninges</tissue>
    </source>
</reference>